<accession>A0A2Z6NES3</accession>
<proteinExistence type="predicted"/>
<reference evidence="2" key="1">
    <citation type="journal article" date="2017" name="Front. Plant Sci.">
        <title>Climate Clever Clovers: New Paradigm to Reduce the Environmental Footprint of Ruminants by Breeding Low Methanogenic Forages Utilizing Haplotype Variation.</title>
        <authorList>
            <person name="Kaur P."/>
            <person name="Appels R."/>
            <person name="Bayer P.E."/>
            <person name="Keeble-Gagnere G."/>
            <person name="Wang J."/>
            <person name="Hirakawa H."/>
            <person name="Shirasawa K."/>
            <person name="Vercoe P."/>
            <person name="Stefanova K."/>
            <person name="Durmic Z."/>
            <person name="Nichols P."/>
            <person name="Revell C."/>
            <person name="Isobe S.N."/>
            <person name="Edwards D."/>
            <person name="Erskine W."/>
        </authorList>
    </citation>
    <scope>NUCLEOTIDE SEQUENCE [LARGE SCALE GENOMIC DNA]</scope>
    <source>
        <strain evidence="2">cv. Daliak</strain>
    </source>
</reference>
<name>A0A2Z6NES3_TRISU</name>
<dbReference type="AlphaFoldDB" id="A0A2Z6NES3"/>
<dbReference type="EMBL" id="DF973959">
    <property type="protein sequence ID" value="GAU43148.1"/>
    <property type="molecule type" value="Genomic_DNA"/>
</dbReference>
<organism evidence="1 2">
    <name type="scientific">Trifolium subterraneum</name>
    <name type="common">Subterranean clover</name>
    <dbReference type="NCBI Taxonomy" id="3900"/>
    <lineage>
        <taxon>Eukaryota</taxon>
        <taxon>Viridiplantae</taxon>
        <taxon>Streptophyta</taxon>
        <taxon>Embryophyta</taxon>
        <taxon>Tracheophyta</taxon>
        <taxon>Spermatophyta</taxon>
        <taxon>Magnoliopsida</taxon>
        <taxon>eudicotyledons</taxon>
        <taxon>Gunneridae</taxon>
        <taxon>Pentapetalae</taxon>
        <taxon>rosids</taxon>
        <taxon>fabids</taxon>
        <taxon>Fabales</taxon>
        <taxon>Fabaceae</taxon>
        <taxon>Papilionoideae</taxon>
        <taxon>50 kb inversion clade</taxon>
        <taxon>NPAAA clade</taxon>
        <taxon>Hologalegina</taxon>
        <taxon>IRL clade</taxon>
        <taxon>Trifolieae</taxon>
        <taxon>Trifolium</taxon>
    </lineage>
</organism>
<evidence type="ECO:0000313" key="1">
    <source>
        <dbReference type="EMBL" id="GAU43148.1"/>
    </source>
</evidence>
<evidence type="ECO:0000313" key="2">
    <source>
        <dbReference type="Proteomes" id="UP000242715"/>
    </source>
</evidence>
<sequence>MMIDAVDETRISSICDIAVDSKNMNKIPKSMQQKTHKTRGIIKAIPTFSLSLPSEISDSSKGKIINTKNNANDVLTTFAILLLRGI</sequence>
<protein>
    <submittedName>
        <fullName evidence="1">Uncharacterized protein</fullName>
    </submittedName>
</protein>
<keyword evidence="2" id="KW-1185">Reference proteome</keyword>
<dbReference type="Proteomes" id="UP000242715">
    <property type="component" value="Unassembled WGS sequence"/>
</dbReference>
<gene>
    <name evidence="1" type="ORF">TSUD_246880</name>
</gene>